<sequence>MNSFFKKKSNIITILDLIFIFGLILLLNYYFQKKMPTKQELILNNVKYSAIISKYKIDKDEALLIKVEIKNRSKKPKYFILKKENSFNFIITKGDKIIYKKDILEKNASGKRKLKINGYSKIVFSDLWMNESNTEEAINSGEYELHIYSKDFNIKFDMNFFIN</sequence>
<dbReference type="RefSeq" id="WP_307903632.1">
    <property type="nucleotide sequence ID" value="NZ_AP027059.1"/>
</dbReference>
<dbReference type="EMBL" id="AP027059">
    <property type="protein sequence ID" value="BDU50776.1"/>
    <property type="molecule type" value="Genomic_DNA"/>
</dbReference>
<protein>
    <recommendedName>
        <fullName evidence="4">Intracellular proteinase inhibitor BsuPI domain-containing protein</fullName>
    </recommendedName>
</protein>
<evidence type="ECO:0008006" key="4">
    <source>
        <dbReference type="Google" id="ProtNLM"/>
    </source>
</evidence>
<evidence type="ECO:0000313" key="3">
    <source>
        <dbReference type="Proteomes" id="UP001321582"/>
    </source>
</evidence>
<feature type="transmembrane region" description="Helical" evidence="1">
    <location>
        <begin position="12"/>
        <end position="31"/>
    </location>
</feature>
<keyword evidence="1" id="KW-0812">Transmembrane</keyword>
<keyword evidence="1" id="KW-1133">Transmembrane helix</keyword>
<evidence type="ECO:0000313" key="2">
    <source>
        <dbReference type="EMBL" id="BDU50776.1"/>
    </source>
</evidence>
<keyword evidence="3" id="KW-1185">Reference proteome</keyword>
<organism evidence="2 3">
    <name type="scientific">Haliovirga abyssi</name>
    <dbReference type="NCBI Taxonomy" id="2996794"/>
    <lineage>
        <taxon>Bacteria</taxon>
        <taxon>Fusobacteriati</taxon>
        <taxon>Fusobacteriota</taxon>
        <taxon>Fusobacteriia</taxon>
        <taxon>Fusobacteriales</taxon>
        <taxon>Haliovirgaceae</taxon>
        <taxon>Haliovirga</taxon>
    </lineage>
</organism>
<proteinExistence type="predicted"/>
<dbReference type="KEGG" id="haby:HLVA_13450"/>
<name>A0AAU9DWS5_9FUSO</name>
<keyword evidence="1" id="KW-0472">Membrane</keyword>
<evidence type="ECO:0000256" key="1">
    <source>
        <dbReference type="SAM" id="Phobius"/>
    </source>
</evidence>
<dbReference type="AlphaFoldDB" id="A0AAU9DWS5"/>
<reference evidence="2 3" key="1">
    <citation type="submission" date="2022-11" db="EMBL/GenBank/DDBJ databases">
        <title>Haliovirga abyssi gen. nov., sp. nov., a mesophilic fermentative bacterium isolated from the Iheya North hydrothermal field and the proposal of Haliovirgaceae fam. nov.</title>
        <authorList>
            <person name="Miyazaki U."/>
            <person name="Tame A."/>
            <person name="Miyazaki J."/>
            <person name="Takai K."/>
            <person name="Sawayama S."/>
            <person name="Kitajima M."/>
            <person name="Okamoto A."/>
            <person name="Nakagawa S."/>
        </authorList>
    </citation>
    <scope>NUCLEOTIDE SEQUENCE [LARGE SCALE GENOMIC DNA]</scope>
    <source>
        <strain evidence="2 3">IC12</strain>
    </source>
</reference>
<accession>A0AAU9DWS5</accession>
<gene>
    <name evidence="2" type="ORF">HLVA_13450</name>
</gene>
<dbReference type="Proteomes" id="UP001321582">
    <property type="component" value="Chromosome"/>
</dbReference>